<sequence>MFCKILEMTFFIKWF</sequence>
<proteinExistence type="predicted"/>
<reference evidence="1" key="1">
    <citation type="submission" date="2014-09" db="EMBL/GenBank/DDBJ databases">
        <authorList>
            <person name="Magalhaes I.L.F."/>
            <person name="Oliveira U."/>
            <person name="Santos F.R."/>
            <person name="Vidigal T.H.D.A."/>
            <person name="Brescovit A.D."/>
            <person name="Santos A.J."/>
        </authorList>
    </citation>
    <scope>NUCLEOTIDE SEQUENCE</scope>
    <source>
        <tissue evidence="1">Shoot tissue taken approximately 20 cm above the soil surface</tissue>
    </source>
</reference>
<reference evidence="1" key="2">
    <citation type="journal article" date="2015" name="Data Brief">
        <title>Shoot transcriptome of the giant reed, Arundo donax.</title>
        <authorList>
            <person name="Barrero R.A."/>
            <person name="Guerrero F.D."/>
            <person name="Moolhuijzen P."/>
            <person name="Goolsby J.A."/>
            <person name="Tidwell J."/>
            <person name="Bellgard S.E."/>
            <person name="Bellgard M.I."/>
        </authorList>
    </citation>
    <scope>NUCLEOTIDE SEQUENCE</scope>
    <source>
        <tissue evidence="1">Shoot tissue taken approximately 20 cm above the soil surface</tissue>
    </source>
</reference>
<dbReference type="EMBL" id="GBRH01278679">
    <property type="protein sequence ID" value="JAD19216.1"/>
    <property type="molecule type" value="Transcribed_RNA"/>
</dbReference>
<name>A0A0A8XZC9_ARUDO</name>
<protein>
    <submittedName>
        <fullName evidence="1">Uncharacterized protein</fullName>
    </submittedName>
</protein>
<evidence type="ECO:0000313" key="1">
    <source>
        <dbReference type="EMBL" id="JAD19216.1"/>
    </source>
</evidence>
<accession>A0A0A8XZC9</accession>
<organism evidence="1">
    <name type="scientific">Arundo donax</name>
    <name type="common">Giant reed</name>
    <name type="synonym">Donax arundinaceus</name>
    <dbReference type="NCBI Taxonomy" id="35708"/>
    <lineage>
        <taxon>Eukaryota</taxon>
        <taxon>Viridiplantae</taxon>
        <taxon>Streptophyta</taxon>
        <taxon>Embryophyta</taxon>
        <taxon>Tracheophyta</taxon>
        <taxon>Spermatophyta</taxon>
        <taxon>Magnoliopsida</taxon>
        <taxon>Liliopsida</taxon>
        <taxon>Poales</taxon>
        <taxon>Poaceae</taxon>
        <taxon>PACMAD clade</taxon>
        <taxon>Arundinoideae</taxon>
        <taxon>Arundineae</taxon>
        <taxon>Arundo</taxon>
    </lineage>
</organism>